<dbReference type="CDD" id="cd00371">
    <property type="entry name" value="HMA"/>
    <property type="match status" value="1"/>
</dbReference>
<keyword evidence="2" id="KW-0186">Copper</keyword>
<reference evidence="4" key="1">
    <citation type="submission" date="2021-04" db="EMBL/GenBank/DDBJ databases">
        <authorList>
            <person name="Hartkoorn R.C."/>
            <person name="Beaudoing E."/>
            <person name="Hot D."/>
        </authorList>
    </citation>
    <scope>NUCLEOTIDE SEQUENCE</scope>
    <source>
        <strain evidence="4">NRRL B-16292</strain>
    </source>
</reference>
<dbReference type="Pfam" id="PF00403">
    <property type="entry name" value="HMA"/>
    <property type="match status" value="1"/>
</dbReference>
<name>A0ABY5VR62_9ACTN</name>
<protein>
    <submittedName>
        <fullName evidence="4">Copper ion binding protein</fullName>
    </submittedName>
</protein>
<accession>A0ABY5VR62</accession>
<proteinExistence type="predicted"/>
<dbReference type="RefSeq" id="WP_259858026.1">
    <property type="nucleotide sequence ID" value="NZ_BAAAST010000007.1"/>
</dbReference>
<organism evidence="4 5">
    <name type="scientific">Dactylosporangium fulvum</name>
    <dbReference type="NCBI Taxonomy" id="53359"/>
    <lineage>
        <taxon>Bacteria</taxon>
        <taxon>Bacillati</taxon>
        <taxon>Actinomycetota</taxon>
        <taxon>Actinomycetes</taxon>
        <taxon>Micromonosporales</taxon>
        <taxon>Micromonosporaceae</taxon>
        <taxon>Dactylosporangium</taxon>
    </lineage>
</organism>
<reference evidence="4" key="2">
    <citation type="submission" date="2022-09" db="EMBL/GenBank/DDBJ databases">
        <title>Biosynthetic gene clusters of Dactylosporangioum fulvum.</title>
        <authorList>
            <person name="Caradec T."/>
        </authorList>
    </citation>
    <scope>NUCLEOTIDE SEQUENCE</scope>
    <source>
        <strain evidence="4">NRRL B-16292</strain>
    </source>
</reference>
<sequence length="69" mass="6950">MASSTYTVKGMTCDHCAGSVTAEVGKIDGVTDVAVDVRAGKVTVTSTAPVSDEAVTEAVEEAGYQVVLA</sequence>
<evidence type="ECO:0000256" key="2">
    <source>
        <dbReference type="ARBA" id="ARBA00023008"/>
    </source>
</evidence>
<dbReference type="InterPro" id="IPR036163">
    <property type="entry name" value="HMA_dom_sf"/>
</dbReference>
<dbReference type="InterPro" id="IPR006122">
    <property type="entry name" value="HMA_Cu_ion-bd"/>
</dbReference>
<dbReference type="EMBL" id="CP073720">
    <property type="protein sequence ID" value="UWP80268.1"/>
    <property type="molecule type" value="Genomic_DNA"/>
</dbReference>
<dbReference type="Gene3D" id="3.30.70.100">
    <property type="match status" value="1"/>
</dbReference>
<dbReference type="InterPro" id="IPR000428">
    <property type="entry name" value="Cu-bd"/>
</dbReference>
<feature type="domain" description="HMA" evidence="3">
    <location>
        <begin position="2"/>
        <end position="67"/>
    </location>
</feature>
<dbReference type="InterPro" id="IPR017969">
    <property type="entry name" value="Heavy-metal-associated_CS"/>
</dbReference>
<dbReference type="PROSITE" id="PS01047">
    <property type="entry name" value="HMA_1"/>
    <property type="match status" value="1"/>
</dbReference>
<gene>
    <name evidence="4" type="ORF">Dfulv_34615</name>
</gene>
<dbReference type="Proteomes" id="UP001059617">
    <property type="component" value="Chromosome"/>
</dbReference>
<keyword evidence="1" id="KW-0479">Metal-binding</keyword>
<keyword evidence="5" id="KW-1185">Reference proteome</keyword>
<evidence type="ECO:0000259" key="3">
    <source>
        <dbReference type="PROSITE" id="PS50846"/>
    </source>
</evidence>
<dbReference type="NCBIfam" id="TIGR00003">
    <property type="entry name" value="copper ion binding protein"/>
    <property type="match status" value="1"/>
</dbReference>
<dbReference type="InterPro" id="IPR006121">
    <property type="entry name" value="HMA_dom"/>
</dbReference>
<dbReference type="SUPFAM" id="SSF55008">
    <property type="entry name" value="HMA, heavy metal-associated domain"/>
    <property type="match status" value="1"/>
</dbReference>
<dbReference type="PRINTS" id="PR00944">
    <property type="entry name" value="CUEXPORT"/>
</dbReference>
<evidence type="ECO:0000313" key="5">
    <source>
        <dbReference type="Proteomes" id="UP001059617"/>
    </source>
</evidence>
<evidence type="ECO:0000313" key="4">
    <source>
        <dbReference type="EMBL" id="UWP80268.1"/>
    </source>
</evidence>
<dbReference type="PROSITE" id="PS50846">
    <property type="entry name" value="HMA_2"/>
    <property type="match status" value="1"/>
</dbReference>
<evidence type="ECO:0000256" key="1">
    <source>
        <dbReference type="ARBA" id="ARBA00022723"/>
    </source>
</evidence>